<protein>
    <recommendedName>
        <fullName evidence="1">F-box domain-containing protein</fullName>
    </recommendedName>
</protein>
<reference evidence="2" key="1">
    <citation type="submission" date="2023-06" db="EMBL/GenBank/DDBJ databases">
        <title>Genome-scale phylogeny and comparative genomics of the fungal order Sordariales.</title>
        <authorList>
            <consortium name="Lawrence Berkeley National Laboratory"/>
            <person name="Hensen N."/>
            <person name="Bonometti L."/>
            <person name="Westerberg I."/>
            <person name="Brannstrom I.O."/>
            <person name="Guillou S."/>
            <person name="Cros-Aarteil S."/>
            <person name="Calhoun S."/>
            <person name="Haridas S."/>
            <person name="Kuo A."/>
            <person name="Mondo S."/>
            <person name="Pangilinan J."/>
            <person name="Riley R."/>
            <person name="LaButti K."/>
            <person name="Andreopoulos B."/>
            <person name="Lipzen A."/>
            <person name="Chen C."/>
            <person name="Yanf M."/>
            <person name="Daum C."/>
            <person name="Ng V."/>
            <person name="Clum A."/>
            <person name="Steindorff A."/>
            <person name="Ohm R."/>
            <person name="Martin F."/>
            <person name="Silar P."/>
            <person name="Natvig D."/>
            <person name="Lalanne C."/>
            <person name="Gautier V."/>
            <person name="Ament-velasquez S.L."/>
            <person name="Kruys A."/>
            <person name="Hutchinson M.I."/>
            <person name="Powell A.J."/>
            <person name="Barry K."/>
            <person name="Miller A.N."/>
            <person name="Grigoriev I.V."/>
            <person name="Debuchy R."/>
            <person name="Gladieux P."/>
            <person name="Thoren M.H."/>
            <person name="Johannesson H."/>
        </authorList>
    </citation>
    <scope>NUCLEOTIDE SEQUENCE</scope>
    <source>
        <strain evidence="2">SMH3187-1</strain>
    </source>
</reference>
<dbReference type="SUPFAM" id="SSF81383">
    <property type="entry name" value="F-box domain"/>
    <property type="match status" value="1"/>
</dbReference>
<keyword evidence="3" id="KW-1185">Reference proteome</keyword>
<accession>A0AA40ENM6</accession>
<proteinExistence type="predicted"/>
<evidence type="ECO:0000313" key="3">
    <source>
        <dbReference type="Proteomes" id="UP001172155"/>
    </source>
</evidence>
<dbReference type="InterPro" id="IPR036047">
    <property type="entry name" value="F-box-like_dom_sf"/>
</dbReference>
<dbReference type="AlphaFoldDB" id="A0AA40ENM6"/>
<evidence type="ECO:0000313" key="2">
    <source>
        <dbReference type="EMBL" id="KAK0742662.1"/>
    </source>
</evidence>
<comment type="caution">
    <text evidence="2">The sequence shown here is derived from an EMBL/GenBank/DDBJ whole genome shotgun (WGS) entry which is preliminary data.</text>
</comment>
<name>A0AA40ENM6_9PEZI</name>
<feature type="domain" description="F-box" evidence="1">
    <location>
        <begin position="4"/>
        <end position="52"/>
    </location>
</feature>
<dbReference type="EMBL" id="JAUKUD010000005">
    <property type="protein sequence ID" value="KAK0742662.1"/>
    <property type="molecule type" value="Genomic_DNA"/>
</dbReference>
<organism evidence="2 3">
    <name type="scientific">Schizothecium vesticola</name>
    <dbReference type="NCBI Taxonomy" id="314040"/>
    <lineage>
        <taxon>Eukaryota</taxon>
        <taxon>Fungi</taxon>
        <taxon>Dikarya</taxon>
        <taxon>Ascomycota</taxon>
        <taxon>Pezizomycotina</taxon>
        <taxon>Sordariomycetes</taxon>
        <taxon>Sordariomycetidae</taxon>
        <taxon>Sordariales</taxon>
        <taxon>Schizotheciaceae</taxon>
        <taxon>Schizothecium</taxon>
    </lineage>
</organism>
<dbReference type="PROSITE" id="PS50181">
    <property type="entry name" value="FBOX"/>
    <property type="match status" value="1"/>
</dbReference>
<dbReference type="Pfam" id="PF00646">
    <property type="entry name" value="F-box"/>
    <property type="match status" value="1"/>
</dbReference>
<evidence type="ECO:0000259" key="1">
    <source>
        <dbReference type="PROSITE" id="PS50181"/>
    </source>
</evidence>
<gene>
    <name evidence="2" type="ORF">B0T18DRAFT_413469</name>
</gene>
<dbReference type="CDD" id="cd09917">
    <property type="entry name" value="F-box_SF"/>
    <property type="match status" value="1"/>
</dbReference>
<dbReference type="InterPro" id="IPR001810">
    <property type="entry name" value="F-box_dom"/>
</dbReference>
<dbReference type="SMART" id="SM00256">
    <property type="entry name" value="FBOX"/>
    <property type="match status" value="1"/>
</dbReference>
<sequence>MAKGLSLSTLPVEILCDIITLVDPITLISLSQTSRQFRDTIKPSRNDFVQRLLALELIPENGGIIPLFRARDSHIEPPFGHPDWDRNKYTCSGCLKLRSHKCFDNHSILSLKTRKPPPGSSEACKLTDWEPLEFTTPGARWHRRQKLAAEKATRLAPFQQRYRAYCAGLYTPPWNFLPDNAEEIDSRGAEAEKMVCGLGRHKRLCIECRRLRGDFAEQTALEQAPTIASRPLRLPNELGMYFPGLVEDIPPHRRPVFFKVVNPGPTEETCYTRIVYCRSCGSWYDIAAFRIYADRGWTLKDDKHVSDAIECSHCLEAKCGAEAVAKAATDAALAFLQGKLEGIATRLMFGWSRLRRDFYDEDGLLREHRAWADENLRRLSWARRTVHDSNISNRQDYLKAHGRHELLAYRRLLQDFVAKTVDPGTFALMNQSWFKLWWEDYGSNYHEFNRINGIMARMKMDVYWVGHYVLERAPYRIC</sequence>
<dbReference type="Proteomes" id="UP001172155">
    <property type="component" value="Unassembled WGS sequence"/>
</dbReference>